<feature type="compositionally biased region" description="Polar residues" evidence="1">
    <location>
        <begin position="417"/>
        <end position="428"/>
    </location>
</feature>
<sequence>MADKLKQSPIVVMTQVNTPSAVSQSISTTSVTTESPSNISNSSKQNNGANGELQCCGKWFSSSKSFHRHLIDAAQSDTMHETKLFRLGMRRCSLCPMWIHKNAMTQHIKRNHTVKVTSNNTSSSDSVVTSIQGQQQHHIVGNRITIPNVKKKDPQTVSLGSGGSPGYIIRVSGQPQQFVRVGKPIQQVNKVASTPTTPNTGQFKNVAGTIPTTIANTVIRDKNGTTLGYKVGGGSQIITKNTVSADGVRTVTFGTMGAMGSMRKILPVAKSAAELQKHAGSAFLNPKVKLKDIALGSTMARGENLGSLAYNEKNSPKTLDKNVSKEKMLKYIAGTSISPNVLPEPSETVEIFSQVGPNSKKTTNEKISKKKRKQILSPSVESVDMVTIDNDNTIDMHTKGKKAKGSAKKPKPTPASIDNSMKQNSHVTPKNPRKNSKASKSASNSLYTPVGTSSGRGKGRKKAPGRPGRPRRIVSEDLDPPESDSLLNNEDDFENTENEPELGTNNVKVEEDVPEVELNLFTLPSVNEKQISVLLVEPENPNFKVYASMDAIFVGDSALGDVTNQIGYITDMNNVVFVNPEHFLFPNVKDIDNFVPKQLLIMKCSKNTSLQSRPQPSSKDQSSKTKTKATEDSKLVEKCTVPQKNNSEISLALKELFSNSEASPALSNQVTNSKISSAMKDSTMTNNVAPILSDVSKPKKNTIDHMASFHKQTVNNKTPSTSSESNLLNPLGTRQIPVAINNSSYSNLEANVNFLRKENNFNNSDNTLNTEIGKDSYKNEQMKGIYKDFGKKTLENKNIKNEELHSNHDLKSYKEILNSPTYSLKKSPNSGLRSIKLGLKIPKSVTGLKQIENTGVLKKIEDTGGLKKIEDTGVLKKIEDTGVLKKIEDTGVLKKIEDTGLLKKIEDTGLLKKIEDTGLLKKIEDTGLLKKIEDTGVLKKIEDTGVLKKIEDTGVLKKIDDTGVLKKIEDTGVLKKIEDTGRLKQIEDTGRLKQIEDTAGMKQIKDTAGMKQIKDTDGMKQIKDTVEMKQIKDTVGMKQIKDTVGIKQIKDTGGMIQIKDTGGMEQIKDTGGMELIKDTLGLKQIKDTLGLKQIEDSGGLKQIEDGVLKHIEDKGGLKQIENTGRLKQIEDIKDCISVNKSVDNRKNVCKKPMIPKFDKSSFPFIKTDAENVDIKLLGNYSKDDNSKVLMNPLKPKEPVKSSLPVMKADTENVDMKLLGVKSKDDKSEVIMKPLKQQEKEIYEMKGQKAEVSIPVNQTTNCLSSKLLNNKIEETLKESEIISKKPLKIDITNCKKSVSSLRAFRSKSIDSPLVKKEISSFESKVNSNKEAHGLMEIPSSIEKNLLEKERKVARIELSENKFEFGSAASESQHSSFKKDLNSSCSPKDTSMSRGEQLNDYIRNDSLHSELDESSPITVDKIENKRKPMRSRRISNVNTNITIKQDLQEKTHNIIDESNNKKLTDEVKNDIKLNKMEESHFAVNKDKLFEDSIKNEEKYKQETIEIVHKEKDNLLPLNSTKTPIKSIQSALHQNETPINDKDKSNKINFASPEWKKSKLGSPPGINQDIRSFFNHTPHEIPSKIVKDTKSLEKASKQNETNSNANLLDAIKDDIGEKLYSNKQSKPKLKLEKKQEIADPSDNNSLYSFGNSSEERESGFENKDDKRFSSPPGTRNRTNKKSDIKMTDIRQFFSPEKTNKRKSLEAEESCKKAKIEQELDCHQEIIEKENSVNVNEADFLGFNGSSSISLQRARFLSETVNRLTLEYDIQKEEFTLPMDQTGDFDEDFLSNKIIATSR</sequence>
<feature type="compositionally biased region" description="Polar residues" evidence="1">
    <location>
        <begin position="1638"/>
        <end position="1649"/>
    </location>
</feature>
<organism evidence="2 3">
    <name type="scientific">Meganyctiphanes norvegica</name>
    <name type="common">Northern krill</name>
    <name type="synonym">Thysanopoda norvegica</name>
    <dbReference type="NCBI Taxonomy" id="48144"/>
    <lineage>
        <taxon>Eukaryota</taxon>
        <taxon>Metazoa</taxon>
        <taxon>Ecdysozoa</taxon>
        <taxon>Arthropoda</taxon>
        <taxon>Crustacea</taxon>
        <taxon>Multicrustacea</taxon>
        <taxon>Malacostraca</taxon>
        <taxon>Eumalacostraca</taxon>
        <taxon>Eucarida</taxon>
        <taxon>Euphausiacea</taxon>
        <taxon>Euphausiidae</taxon>
        <taxon>Meganyctiphanes</taxon>
    </lineage>
</organism>
<accession>A0AAV2RIT0</accession>
<feature type="region of interest" description="Disordered" evidence="1">
    <location>
        <begin position="391"/>
        <end position="509"/>
    </location>
</feature>
<gene>
    <name evidence="2" type="ORF">MNOR_LOCUS24019</name>
</gene>
<evidence type="ECO:0008006" key="4">
    <source>
        <dbReference type="Google" id="ProtNLM"/>
    </source>
</evidence>
<feature type="compositionally biased region" description="Acidic residues" evidence="1">
    <location>
        <begin position="489"/>
        <end position="500"/>
    </location>
</feature>
<feature type="compositionally biased region" description="Basic residues" evidence="1">
    <location>
        <begin position="457"/>
        <end position="472"/>
    </location>
</feature>
<evidence type="ECO:0000313" key="2">
    <source>
        <dbReference type="EMBL" id="CAL4123353.1"/>
    </source>
</evidence>
<dbReference type="EMBL" id="CAXKWB010021691">
    <property type="protein sequence ID" value="CAL4123353.1"/>
    <property type="molecule type" value="Genomic_DNA"/>
</dbReference>
<evidence type="ECO:0000256" key="1">
    <source>
        <dbReference type="SAM" id="MobiDB-lite"/>
    </source>
</evidence>
<proteinExistence type="predicted"/>
<feature type="region of interest" description="Disordered" evidence="1">
    <location>
        <begin position="353"/>
        <end position="379"/>
    </location>
</feature>
<dbReference type="Proteomes" id="UP001497623">
    <property type="component" value="Unassembled WGS sequence"/>
</dbReference>
<feature type="compositionally biased region" description="Polar residues" evidence="1">
    <location>
        <begin position="38"/>
        <end position="48"/>
    </location>
</feature>
<feature type="region of interest" description="Disordered" evidence="1">
    <location>
        <begin position="22"/>
        <end position="48"/>
    </location>
</feature>
<feature type="region of interest" description="Disordered" evidence="1">
    <location>
        <begin position="1622"/>
        <end position="1703"/>
    </location>
</feature>
<reference evidence="2 3" key="1">
    <citation type="submission" date="2024-05" db="EMBL/GenBank/DDBJ databases">
        <authorList>
            <person name="Wallberg A."/>
        </authorList>
    </citation>
    <scope>NUCLEOTIDE SEQUENCE [LARGE SCALE GENOMIC DNA]</scope>
</reference>
<comment type="caution">
    <text evidence="2">The sequence shown here is derived from an EMBL/GenBank/DDBJ whole genome shotgun (WGS) entry which is preliminary data.</text>
</comment>
<feature type="compositionally biased region" description="Basic and acidic residues" evidence="1">
    <location>
        <begin position="1650"/>
        <end position="1665"/>
    </location>
</feature>
<feature type="region of interest" description="Disordered" evidence="1">
    <location>
        <begin position="606"/>
        <end position="635"/>
    </location>
</feature>
<feature type="compositionally biased region" description="Basic residues" evidence="1">
    <location>
        <begin position="399"/>
        <end position="411"/>
    </location>
</feature>
<dbReference type="Pfam" id="PF06549">
    <property type="entry name" value="DUF1118"/>
    <property type="match status" value="1"/>
</dbReference>
<evidence type="ECO:0000313" key="3">
    <source>
        <dbReference type="Proteomes" id="UP001497623"/>
    </source>
</evidence>
<dbReference type="InterPro" id="IPR009500">
    <property type="entry name" value="DUF1118"/>
</dbReference>
<name>A0AAV2RIT0_MEGNR</name>
<keyword evidence="3" id="KW-1185">Reference proteome</keyword>
<protein>
    <recommendedName>
        <fullName evidence="4">C2H2-type domain-containing protein</fullName>
    </recommendedName>
</protein>
<feature type="compositionally biased region" description="Low complexity" evidence="1">
    <location>
        <begin position="22"/>
        <end position="37"/>
    </location>
</feature>